<evidence type="ECO:0000256" key="1">
    <source>
        <dbReference type="ARBA" id="ARBA00000085"/>
    </source>
</evidence>
<feature type="transmembrane region" description="Helical" evidence="9">
    <location>
        <begin position="9"/>
        <end position="30"/>
    </location>
</feature>
<dbReference type="KEGG" id="bmx:BMS_2133"/>
<dbReference type="eggNOG" id="COG3322">
    <property type="taxonomic scope" value="Bacteria"/>
</dbReference>
<evidence type="ECO:0000256" key="8">
    <source>
        <dbReference type="ARBA" id="ARBA00023012"/>
    </source>
</evidence>
<accession>E1X3L0</accession>
<comment type="catalytic activity">
    <reaction evidence="1">
        <text>ATP + protein L-histidine = ADP + protein N-phospho-L-histidine.</text>
        <dbReference type="EC" id="2.7.13.3"/>
    </reaction>
</comment>
<dbReference type="InterPro" id="IPR004358">
    <property type="entry name" value="Sig_transdc_His_kin-like_C"/>
</dbReference>
<evidence type="ECO:0000313" key="12">
    <source>
        <dbReference type="Proteomes" id="UP000008963"/>
    </source>
</evidence>
<dbReference type="PATRIC" id="fig|862908.3.peg.2027"/>
<dbReference type="Pfam" id="PF02518">
    <property type="entry name" value="HATPase_c"/>
    <property type="match status" value="1"/>
</dbReference>
<evidence type="ECO:0000256" key="6">
    <source>
        <dbReference type="ARBA" id="ARBA00022777"/>
    </source>
</evidence>
<dbReference type="SMART" id="SM00387">
    <property type="entry name" value="HATPase_c"/>
    <property type="match status" value="1"/>
</dbReference>
<dbReference type="GO" id="GO:0005524">
    <property type="term" value="F:ATP binding"/>
    <property type="evidence" value="ECO:0007669"/>
    <property type="project" value="UniProtKB-KW"/>
</dbReference>
<dbReference type="InterPro" id="IPR003594">
    <property type="entry name" value="HATPase_dom"/>
</dbReference>
<keyword evidence="9" id="KW-0472">Membrane</keyword>
<evidence type="ECO:0000256" key="9">
    <source>
        <dbReference type="SAM" id="Phobius"/>
    </source>
</evidence>
<dbReference type="Proteomes" id="UP000008963">
    <property type="component" value="Chromosome"/>
</dbReference>
<dbReference type="Gene3D" id="6.10.340.10">
    <property type="match status" value="1"/>
</dbReference>
<sequence length="571" mass="66029">METKKKLQYIYILTLTLVIGTLIFFARYLFYSQFENLEYKKISINNDLVRNEILKNLGEINFKNKEWSSRQTIYELMEKKDYRTLEKNLNLSALRNLNIDLILYGDEREYINGYNLSYDHDFSSIGLQQVPTELIKKINYDEYLKKNEEILEIYDLKDFGVWLISEIPITKRYQVNSVGKLLMAKKIDASYFRRLSQNLAVKVYFKGVENEKADSTYQLDNFLVSDNSLELANNKFFVYSIFHTPEILIAGKRSFSLFLVTSSLMIIIILGLTYYVLNRSLFNPILNLQREVSKLDLDKLKEIKQLSHDKEISELTQTINSLIKRVKEDYELLVQKGKLESLGLMAGGIAHEINNPLTILKTNSSIMLRHLKESNDLANQNITTKVEKNLKTIDRIADIISGLQRISRHSSEDELITVEAKNIIRNIENLHTSIVEDRNIVVEYIISEHSLKFKGLEQQITQILINLIMNSTHAIKDMDERWIRVELLRRDHLVIYRVIDSGHGIDSEIKDKVMEPFFTTKEIGRGTGLGLSICKKIAHYHGGDLKCLEGEANTTFELSIPILTESSTSAA</sequence>
<keyword evidence="8" id="KW-0902">Two-component regulatory system</keyword>
<evidence type="ECO:0000256" key="4">
    <source>
        <dbReference type="ARBA" id="ARBA00022679"/>
    </source>
</evidence>
<keyword evidence="3" id="KW-0597">Phosphoprotein</keyword>
<dbReference type="AlphaFoldDB" id="E1X3L0"/>
<dbReference type="InterPro" id="IPR005467">
    <property type="entry name" value="His_kinase_dom"/>
</dbReference>
<dbReference type="OrthoDB" id="5287283at2"/>
<dbReference type="GO" id="GO:0000155">
    <property type="term" value="F:phosphorelay sensor kinase activity"/>
    <property type="evidence" value="ECO:0007669"/>
    <property type="project" value="InterPro"/>
</dbReference>
<dbReference type="eggNOG" id="COG4191">
    <property type="taxonomic scope" value="Bacteria"/>
</dbReference>
<feature type="transmembrane region" description="Helical" evidence="9">
    <location>
        <begin position="255"/>
        <end position="277"/>
    </location>
</feature>
<dbReference type="Gene3D" id="1.10.287.130">
    <property type="match status" value="1"/>
</dbReference>
<keyword evidence="7" id="KW-0067">ATP-binding</keyword>
<dbReference type="InterPro" id="IPR036097">
    <property type="entry name" value="HisK_dim/P_sf"/>
</dbReference>
<dbReference type="CDD" id="cd00082">
    <property type="entry name" value="HisKA"/>
    <property type="match status" value="1"/>
</dbReference>
<evidence type="ECO:0000313" key="11">
    <source>
        <dbReference type="EMBL" id="CBW26939.1"/>
    </source>
</evidence>
<evidence type="ECO:0000259" key="10">
    <source>
        <dbReference type="PROSITE" id="PS50109"/>
    </source>
</evidence>
<dbReference type="SUPFAM" id="SSF55874">
    <property type="entry name" value="ATPase domain of HSP90 chaperone/DNA topoisomerase II/histidine kinase"/>
    <property type="match status" value="1"/>
</dbReference>
<dbReference type="InterPro" id="IPR007892">
    <property type="entry name" value="CHASE4"/>
</dbReference>
<dbReference type="Pfam" id="PF00512">
    <property type="entry name" value="HisKA"/>
    <property type="match status" value="1"/>
</dbReference>
<evidence type="ECO:0000256" key="3">
    <source>
        <dbReference type="ARBA" id="ARBA00022553"/>
    </source>
</evidence>
<dbReference type="InterPro" id="IPR003661">
    <property type="entry name" value="HisK_dim/P_dom"/>
</dbReference>
<organism evidence="11 12">
    <name type="scientific">Halobacteriovorax marinus (strain ATCC BAA-682 / DSM 15412 / SJ)</name>
    <name type="common">Bacteriovorax marinus</name>
    <dbReference type="NCBI Taxonomy" id="862908"/>
    <lineage>
        <taxon>Bacteria</taxon>
        <taxon>Pseudomonadati</taxon>
        <taxon>Bdellovibrionota</taxon>
        <taxon>Bacteriovoracia</taxon>
        <taxon>Bacteriovoracales</taxon>
        <taxon>Halobacteriovoraceae</taxon>
        <taxon>Halobacteriovorax</taxon>
    </lineage>
</organism>
<feature type="domain" description="Histidine kinase" evidence="10">
    <location>
        <begin position="348"/>
        <end position="564"/>
    </location>
</feature>
<dbReference type="PANTHER" id="PTHR43065:SF10">
    <property type="entry name" value="PEROXIDE STRESS-ACTIVATED HISTIDINE KINASE MAK3"/>
    <property type="match status" value="1"/>
</dbReference>
<keyword evidence="9" id="KW-1133">Transmembrane helix</keyword>
<dbReference type="SUPFAM" id="SSF47384">
    <property type="entry name" value="Homodimeric domain of signal transducing histidine kinase"/>
    <property type="match status" value="1"/>
</dbReference>
<proteinExistence type="predicted"/>
<gene>
    <name evidence="11" type="ordered locus">BMS_2133</name>
</gene>
<dbReference type="HOGENOM" id="CLU_477159_0_0_7"/>
<dbReference type="SMART" id="SM00388">
    <property type="entry name" value="HisKA"/>
    <property type="match status" value="1"/>
</dbReference>
<dbReference type="PANTHER" id="PTHR43065">
    <property type="entry name" value="SENSOR HISTIDINE KINASE"/>
    <property type="match status" value="1"/>
</dbReference>
<dbReference type="RefSeq" id="WP_014244717.1">
    <property type="nucleotide sequence ID" value="NC_016620.1"/>
</dbReference>
<reference evidence="12" key="1">
    <citation type="journal article" date="2013" name="ISME J.">
        <title>A small predatory core genome in the divergent marine Bacteriovorax marinus SJ and the terrestrial Bdellovibrio bacteriovorus.</title>
        <authorList>
            <person name="Crossman L.C."/>
            <person name="Chen H."/>
            <person name="Cerdeno-Tarraga A.M."/>
            <person name="Brooks K."/>
            <person name="Quail M.A."/>
            <person name="Pineiro S.A."/>
            <person name="Hobley L."/>
            <person name="Sockett R.E."/>
            <person name="Bentley S.D."/>
            <person name="Parkhill J."/>
            <person name="Williams H.N."/>
            <person name="Stine O.C."/>
        </authorList>
    </citation>
    <scope>NUCLEOTIDE SEQUENCE [LARGE SCALE GENOMIC DNA]</scope>
    <source>
        <strain evidence="12">ATCC BAA-682 / DSM 15412 / SJ</strain>
    </source>
</reference>
<evidence type="ECO:0000256" key="2">
    <source>
        <dbReference type="ARBA" id="ARBA00012438"/>
    </source>
</evidence>
<keyword evidence="4" id="KW-0808">Transferase</keyword>
<dbReference type="InterPro" id="IPR036890">
    <property type="entry name" value="HATPase_C_sf"/>
</dbReference>
<dbReference type="Pfam" id="PF05228">
    <property type="entry name" value="CHASE4"/>
    <property type="match status" value="1"/>
</dbReference>
<evidence type="ECO:0000256" key="5">
    <source>
        <dbReference type="ARBA" id="ARBA00022741"/>
    </source>
</evidence>
<keyword evidence="6 11" id="KW-0418">Kinase</keyword>
<dbReference type="STRING" id="862908.BMS_2133"/>
<evidence type="ECO:0000256" key="7">
    <source>
        <dbReference type="ARBA" id="ARBA00022840"/>
    </source>
</evidence>
<keyword evidence="9" id="KW-0812">Transmembrane</keyword>
<dbReference type="PROSITE" id="PS50109">
    <property type="entry name" value="HIS_KIN"/>
    <property type="match status" value="1"/>
</dbReference>
<dbReference type="EMBL" id="FQ312005">
    <property type="protein sequence ID" value="CBW26939.1"/>
    <property type="molecule type" value="Genomic_DNA"/>
</dbReference>
<keyword evidence="5" id="KW-0547">Nucleotide-binding</keyword>
<name>E1X3L0_HALMS</name>
<keyword evidence="12" id="KW-1185">Reference proteome</keyword>
<dbReference type="Gene3D" id="3.30.565.10">
    <property type="entry name" value="Histidine kinase-like ATPase, C-terminal domain"/>
    <property type="match status" value="1"/>
</dbReference>
<dbReference type="PRINTS" id="PR00344">
    <property type="entry name" value="BCTRLSENSOR"/>
</dbReference>
<protein>
    <recommendedName>
        <fullName evidence="2">histidine kinase</fullName>
        <ecNumber evidence="2">2.7.13.3</ecNumber>
    </recommendedName>
</protein>
<dbReference type="EC" id="2.7.13.3" evidence="2"/>